<feature type="compositionally biased region" description="Basic residues" evidence="1">
    <location>
        <begin position="289"/>
        <end position="302"/>
    </location>
</feature>
<dbReference type="EMBL" id="NKQK01000006">
    <property type="protein sequence ID" value="PSS28544.1"/>
    <property type="molecule type" value="Genomic_DNA"/>
</dbReference>
<evidence type="ECO:0000256" key="1">
    <source>
        <dbReference type="SAM" id="MobiDB-lite"/>
    </source>
</evidence>
<dbReference type="InterPro" id="IPR056398">
    <property type="entry name" value="Tudor_Coilin"/>
</dbReference>
<dbReference type="Gramene" id="PSS28544">
    <property type="protein sequence ID" value="PSS28544"/>
    <property type="gene ID" value="CEY00_Acc03357"/>
</dbReference>
<dbReference type="OMA" id="QHSELMT"/>
<dbReference type="AlphaFoldDB" id="A0A2R6RET3"/>
<dbReference type="GO" id="GO:0030620">
    <property type="term" value="F:U2 snRNA binding"/>
    <property type="evidence" value="ECO:0007669"/>
    <property type="project" value="TreeGrafter"/>
</dbReference>
<evidence type="ECO:0000259" key="3">
    <source>
        <dbReference type="Pfam" id="PF23086"/>
    </source>
</evidence>
<gene>
    <name evidence="4" type="ORF">CEY00_Acc03357</name>
</gene>
<dbReference type="PANTHER" id="PTHR15197:SF0">
    <property type="entry name" value="COILIN"/>
    <property type="match status" value="1"/>
</dbReference>
<dbReference type="InParanoid" id="A0A2R6RET3"/>
<feature type="compositionally biased region" description="Basic and acidic residues" evidence="1">
    <location>
        <begin position="390"/>
        <end position="406"/>
    </location>
</feature>
<comment type="caution">
    <text evidence="4">The sequence shown here is derived from an EMBL/GenBank/DDBJ whole genome shotgun (WGS) entry which is preliminary data.</text>
</comment>
<dbReference type="GO" id="GO:0000387">
    <property type="term" value="P:spliceosomal snRNP assembly"/>
    <property type="evidence" value="ECO:0007669"/>
    <property type="project" value="TreeGrafter"/>
</dbReference>
<dbReference type="FunCoup" id="A0A2R6RET3">
    <property type="interactions" value="2104"/>
</dbReference>
<protein>
    <submittedName>
        <fullName evidence="4">Coilin like</fullName>
    </submittedName>
</protein>
<evidence type="ECO:0000313" key="5">
    <source>
        <dbReference type="Proteomes" id="UP000241394"/>
    </source>
</evidence>
<dbReference type="GO" id="GO:0015030">
    <property type="term" value="C:Cajal body"/>
    <property type="evidence" value="ECO:0007669"/>
    <property type="project" value="TreeGrafter"/>
</dbReference>
<dbReference type="InterPro" id="IPR024822">
    <property type="entry name" value="Coilin"/>
</dbReference>
<dbReference type="Proteomes" id="UP000241394">
    <property type="component" value="Chromosome LG6"/>
</dbReference>
<feature type="compositionally biased region" description="Polar residues" evidence="1">
    <location>
        <begin position="425"/>
        <end position="441"/>
    </location>
</feature>
<feature type="region of interest" description="Disordered" evidence="1">
    <location>
        <begin position="385"/>
        <end position="497"/>
    </location>
</feature>
<name>A0A2R6RET3_ACTCC</name>
<feature type="region of interest" description="Disordered" evidence="1">
    <location>
        <begin position="134"/>
        <end position="346"/>
    </location>
</feature>
<feature type="compositionally biased region" description="Basic and acidic residues" evidence="1">
    <location>
        <begin position="303"/>
        <end position="321"/>
    </location>
</feature>
<dbReference type="InterPro" id="IPR031722">
    <property type="entry name" value="Coilin_N"/>
</dbReference>
<feature type="domain" description="Coilin N-terminal" evidence="2">
    <location>
        <begin position="4"/>
        <end position="196"/>
    </location>
</feature>
<reference evidence="5" key="2">
    <citation type="journal article" date="2018" name="BMC Genomics">
        <title>A manually annotated Actinidia chinensis var. chinensis (kiwifruit) genome highlights the challenges associated with draft genomes and gene prediction in plants.</title>
        <authorList>
            <person name="Pilkington S.M."/>
            <person name="Crowhurst R."/>
            <person name="Hilario E."/>
            <person name="Nardozza S."/>
            <person name="Fraser L."/>
            <person name="Peng Y."/>
            <person name="Gunaseelan K."/>
            <person name="Simpson R."/>
            <person name="Tahir J."/>
            <person name="Deroles S.C."/>
            <person name="Templeton K."/>
            <person name="Luo Z."/>
            <person name="Davy M."/>
            <person name="Cheng C."/>
            <person name="McNeilage M."/>
            <person name="Scaglione D."/>
            <person name="Liu Y."/>
            <person name="Zhang Q."/>
            <person name="Datson P."/>
            <person name="De Silva N."/>
            <person name="Gardiner S.E."/>
            <person name="Bassett H."/>
            <person name="Chagne D."/>
            <person name="McCallum J."/>
            <person name="Dzierzon H."/>
            <person name="Deng C."/>
            <person name="Wang Y.Y."/>
            <person name="Barron L."/>
            <person name="Manako K."/>
            <person name="Bowen J."/>
            <person name="Foster T.M."/>
            <person name="Erridge Z.A."/>
            <person name="Tiffin H."/>
            <person name="Waite C.N."/>
            <person name="Davies K.M."/>
            <person name="Grierson E.P."/>
            <person name="Laing W.A."/>
            <person name="Kirk R."/>
            <person name="Chen X."/>
            <person name="Wood M."/>
            <person name="Montefiori M."/>
            <person name="Brummell D.A."/>
            <person name="Schwinn K.E."/>
            <person name="Catanach A."/>
            <person name="Fullerton C."/>
            <person name="Li D."/>
            <person name="Meiyalaghan S."/>
            <person name="Nieuwenhuizen N."/>
            <person name="Read N."/>
            <person name="Prakash R."/>
            <person name="Hunter D."/>
            <person name="Zhang H."/>
            <person name="McKenzie M."/>
            <person name="Knabel M."/>
            <person name="Harris A."/>
            <person name="Allan A.C."/>
            <person name="Gleave A."/>
            <person name="Chen A."/>
            <person name="Janssen B.J."/>
            <person name="Plunkett B."/>
            <person name="Ampomah-Dwamena C."/>
            <person name="Voogd C."/>
            <person name="Leif D."/>
            <person name="Lafferty D."/>
            <person name="Souleyre E.J.F."/>
            <person name="Varkonyi-Gasic E."/>
            <person name="Gambi F."/>
            <person name="Hanley J."/>
            <person name="Yao J.L."/>
            <person name="Cheung J."/>
            <person name="David K.M."/>
            <person name="Warren B."/>
            <person name="Marsh K."/>
            <person name="Snowden K.C."/>
            <person name="Lin-Wang K."/>
            <person name="Brian L."/>
            <person name="Martinez-Sanchez M."/>
            <person name="Wang M."/>
            <person name="Ileperuma N."/>
            <person name="Macnee N."/>
            <person name="Campin R."/>
            <person name="McAtee P."/>
            <person name="Drummond R.S.M."/>
            <person name="Espley R.V."/>
            <person name="Ireland H.S."/>
            <person name="Wu R."/>
            <person name="Atkinson R.G."/>
            <person name="Karunairetnam S."/>
            <person name="Bulley S."/>
            <person name="Chunkath S."/>
            <person name="Hanley Z."/>
            <person name="Storey R."/>
            <person name="Thrimawithana A.H."/>
            <person name="Thomson S."/>
            <person name="David C."/>
            <person name="Testolin R."/>
            <person name="Huang H."/>
            <person name="Hellens R.P."/>
            <person name="Schaffer R.J."/>
        </authorList>
    </citation>
    <scope>NUCLEOTIDE SEQUENCE [LARGE SCALE GENOMIC DNA]</scope>
    <source>
        <strain evidence="5">cv. Red5</strain>
    </source>
</reference>
<reference evidence="4 5" key="1">
    <citation type="submission" date="2017-07" db="EMBL/GenBank/DDBJ databases">
        <title>An improved, manually edited Actinidia chinensis var. chinensis (kiwifruit) genome highlights the challenges associated with draft genomes and gene prediction in plants.</title>
        <authorList>
            <person name="Pilkington S."/>
            <person name="Crowhurst R."/>
            <person name="Hilario E."/>
            <person name="Nardozza S."/>
            <person name="Fraser L."/>
            <person name="Peng Y."/>
            <person name="Gunaseelan K."/>
            <person name="Simpson R."/>
            <person name="Tahir J."/>
            <person name="Deroles S."/>
            <person name="Templeton K."/>
            <person name="Luo Z."/>
            <person name="Davy M."/>
            <person name="Cheng C."/>
            <person name="Mcneilage M."/>
            <person name="Scaglione D."/>
            <person name="Liu Y."/>
            <person name="Zhang Q."/>
            <person name="Datson P."/>
            <person name="De Silva N."/>
            <person name="Gardiner S."/>
            <person name="Bassett H."/>
            <person name="Chagne D."/>
            <person name="Mccallum J."/>
            <person name="Dzierzon H."/>
            <person name="Deng C."/>
            <person name="Wang Y.-Y."/>
            <person name="Barron N."/>
            <person name="Manako K."/>
            <person name="Bowen J."/>
            <person name="Foster T."/>
            <person name="Erridge Z."/>
            <person name="Tiffin H."/>
            <person name="Waite C."/>
            <person name="Davies K."/>
            <person name="Grierson E."/>
            <person name="Laing W."/>
            <person name="Kirk R."/>
            <person name="Chen X."/>
            <person name="Wood M."/>
            <person name="Montefiori M."/>
            <person name="Brummell D."/>
            <person name="Schwinn K."/>
            <person name="Catanach A."/>
            <person name="Fullerton C."/>
            <person name="Li D."/>
            <person name="Meiyalaghan S."/>
            <person name="Nieuwenhuizen N."/>
            <person name="Read N."/>
            <person name="Prakash R."/>
            <person name="Hunter D."/>
            <person name="Zhang H."/>
            <person name="Mckenzie M."/>
            <person name="Knabel M."/>
            <person name="Harris A."/>
            <person name="Allan A."/>
            <person name="Chen A."/>
            <person name="Janssen B."/>
            <person name="Plunkett B."/>
            <person name="Dwamena C."/>
            <person name="Voogd C."/>
            <person name="Leif D."/>
            <person name="Lafferty D."/>
            <person name="Souleyre E."/>
            <person name="Varkonyi-Gasic E."/>
            <person name="Gambi F."/>
            <person name="Hanley J."/>
            <person name="Yao J.-L."/>
            <person name="Cheung J."/>
            <person name="David K."/>
            <person name="Warren B."/>
            <person name="Marsh K."/>
            <person name="Snowden K."/>
            <person name="Lin-Wang K."/>
            <person name="Brian L."/>
            <person name="Martinez-Sanchez M."/>
            <person name="Wang M."/>
            <person name="Ileperuma N."/>
            <person name="Macnee N."/>
            <person name="Campin R."/>
            <person name="Mcatee P."/>
            <person name="Drummond R."/>
            <person name="Espley R."/>
            <person name="Ireland H."/>
            <person name="Wu R."/>
            <person name="Atkinson R."/>
            <person name="Karunairetnam S."/>
            <person name="Bulley S."/>
            <person name="Chunkath S."/>
            <person name="Hanley Z."/>
            <person name="Storey R."/>
            <person name="Thrimawithana A."/>
            <person name="Thomson S."/>
            <person name="David C."/>
            <person name="Testolin R."/>
        </authorList>
    </citation>
    <scope>NUCLEOTIDE SEQUENCE [LARGE SCALE GENOMIC DNA]</scope>
    <source>
        <strain evidence="5">cv. Red5</strain>
        <tissue evidence="4">Young leaf</tissue>
    </source>
</reference>
<feature type="domain" description="Coilin tudor" evidence="3">
    <location>
        <begin position="496"/>
        <end position="602"/>
    </location>
</feature>
<evidence type="ECO:0000313" key="4">
    <source>
        <dbReference type="EMBL" id="PSS28544.1"/>
    </source>
</evidence>
<evidence type="ECO:0000259" key="2">
    <source>
        <dbReference type="Pfam" id="PF15862"/>
    </source>
</evidence>
<accession>A0A2R6RET3</accession>
<feature type="compositionally biased region" description="Basic and acidic residues" evidence="1">
    <location>
        <begin position="471"/>
        <end position="493"/>
    </location>
</feature>
<dbReference type="OrthoDB" id="74813at2759"/>
<dbReference type="STRING" id="1590841.A0A2R6RET3"/>
<dbReference type="GO" id="GO:0030619">
    <property type="term" value="F:U1 snRNA binding"/>
    <property type="evidence" value="ECO:0007669"/>
    <property type="project" value="TreeGrafter"/>
</dbReference>
<dbReference type="Pfam" id="PF23086">
    <property type="entry name" value="Tudor_Coilin"/>
    <property type="match status" value="1"/>
</dbReference>
<dbReference type="Pfam" id="PF15862">
    <property type="entry name" value="Coilin_N"/>
    <property type="match status" value="1"/>
</dbReference>
<keyword evidence="5" id="KW-1185">Reference proteome</keyword>
<proteinExistence type="predicted"/>
<feature type="compositionally biased region" description="Basic and acidic residues" evidence="1">
    <location>
        <begin position="226"/>
        <end position="239"/>
    </location>
</feature>
<organism evidence="4 5">
    <name type="scientific">Actinidia chinensis var. chinensis</name>
    <name type="common">Chinese soft-hair kiwi</name>
    <dbReference type="NCBI Taxonomy" id="1590841"/>
    <lineage>
        <taxon>Eukaryota</taxon>
        <taxon>Viridiplantae</taxon>
        <taxon>Streptophyta</taxon>
        <taxon>Embryophyta</taxon>
        <taxon>Tracheophyta</taxon>
        <taxon>Spermatophyta</taxon>
        <taxon>Magnoliopsida</taxon>
        <taxon>eudicotyledons</taxon>
        <taxon>Gunneridae</taxon>
        <taxon>Pentapetalae</taxon>
        <taxon>asterids</taxon>
        <taxon>Ericales</taxon>
        <taxon>Actinidiaceae</taxon>
        <taxon>Actinidia</taxon>
    </lineage>
</organism>
<dbReference type="PANTHER" id="PTHR15197">
    <property type="entry name" value="COILIN P80"/>
    <property type="match status" value="1"/>
</dbReference>
<sequence length="697" mass="78375">MDAVRIRVVFEDRHILTESQKSDGLKRSWLLLKPQHDTISDLSSYLTHIFDLSHSCPHGIKLSMDGFVLPPFESTCMLKDKDVIRVKRNGGILREVIEAGDGPNLIEEEKIVEKQPVATCVPLLANEEFEMETGGYQSEAEEDEDNQETSGYHHEPEEEEDKQSEDPLHVDKSSGGNGVSKKRKASKELHSSKKKKKRTIVPEDIENDSQMEQNDVHNNDVLHPGKNIDKEEKVLDVRSKPKRARTPRNAEKNNDIVEPSSSSKRFGKLQESGSVCNDVPHTPDGTRKVPSRSARRKKAKRQWLRELKAELKELHKGESPEKNMPNDYTEQQEKKQNGEAGDEMTVDDEIVPIVIRPGHIRFEPLGKDACQAVQQSLVSMSQQINVSTGEKSHQHPNKEQKLKEKSQWNAITGKRKGQNWGRENFASSRRNDSNGQHSELMTSERSESQWNTITGKRKGQNWGRENFASSRRNDYNDSKGQHSELMTSEKLKPSNDPIDFDRLPPLNSLPNEGDVIAYRLVELSSTWSPRLSSFRIGKTMQCDTKSKSKKVILVPVPEYPINFDKQTDEDALAQPNNSIYGEDGSLEISFLSLIDVRVVKHGNPVPAKAVTGWDSVAPIGNKVTKWNVAPSYTDKQTHAPTQASLVGSAENEVNVWDRLIQAQSAKKVQLIHVHVNSGRNQNSGTRSCSNGALRIGT</sequence>